<dbReference type="Proteomes" id="UP000471300">
    <property type="component" value="Unassembled WGS sequence"/>
</dbReference>
<proteinExistence type="predicted"/>
<sequence>MDLTKEALEFLAEQSIEPKERQLKIGGQDYIINKDGEPVLVEPVIYKTKDPLRLNTLSGLVDYIKSSNLDYNTDHAYLHVVDEKTVELKSALKEDRERELLAVATAIVPEFKFNSYMDIESFNIALQSQFVKTDDRDILLKVVGNLKEDNVRSTGDDGISQAVTIKSGIATAENIKVPNPVILAPYRTFVEVEQPESKFIFRMQSGPCGAIFEGDGGLWRVEAIKTIAKYLEEQLKGTRVQLLA</sequence>
<reference evidence="1 2" key="1">
    <citation type="journal article" date="2020" name="Food Funct.">
        <title>Screening of Lactobacillus salivarius strains from the feces of Chinese populations and the evaluation of their effects against intestinal inflammation in mice.</title>
        <authorList>
            <person name="Zhai Q."/>
            <person name="Shen X."/>
            <person name="Cen S."/>
            <person name="Zhang C."/>
            <person name="Tian F."/>
            <person name="Zhao J."/>
            <person name="Zhang H."/>
            <person name="Xue Y."/>
            <person name="Chen W."/>
        </authorList>
    </citation>
    <scope>NUCLEOTIDE SEQUENCE [LARGE SCALE GENOMIC DNA]</scope>
    <source>
        <strain evidence="1 2">FZJTZ28M4.scaf</strain>
    </source>
</reference>
<comment type="caution">
    <text evidence="1">The sequence shown here is derived from an EMBL/GenBank/DDBJ whole genome shotgun (WGS) entry which is preliminary data.</text>
</comment>
<evidence type="ECO:0000313" key="1">
    <source>
        <dbReference type="EMBL" id="MYZ66962.1"/>
    </source>
</evidence>
<dbReference type="EMBL" id="VSTU01000017">
    <property type="protein sequence ID" value="MYZ66962.1"/>
    <property type="molecule type" value="Genomic_DNA"/>
</dbReference>
<dbReference type="RefSeq" id="WP_160994418.1">
    <property type="nucleotide sequence ID" value="NZ_CAKMBQ010000004.1"/>
</dbReference>
<accession>A0ABD6JCD0</accession>
<gene>
    <name evidence="1" type="ORF">FYL06_08390</name>
</gene>
<dbReference type="AlphaFoldDB" id="A0ABD6JCD0"/>
<evidence type="ECO:0000313" key="2">
    <source>
        <dbReference type="Proteomes" id="UP000471300"/>
    </source>
</evidence>
<name>A0ABD6JCD0_9LACO</name>
<evidence type="ECO:0008006" key="3">
    <source>
        <dbReference type="Google" id="ProtNLM"/>
    </source>
</evidence>
<organism evidence="1 2">
    <name type="scientific">Ligilactobacillus salivarius</name>
    <dbReference type="NCBI Taxonomy" id="1624"/>
    <lineage>
        <taxon>Bacteria</taxon>
        <taxon>Bacillati</taxon>
        <taxon>Bacillota</taxon>
        <taxon>Bacilli</taxon>
        <taxon>Lactobacillales</taxon>
        <taxon>Lactobacillaceae</taxon>
        <taxon>Ligilactobacillus</taxon>
    </lineage>
</organism>
<protein>
    <recommendedName>
        <fullName evidence="3">Phage protein</fullName>
    </recommendedName>
</protein>